<keyword evidence="2" id="KW-1185">Reference proteome</keyword>
<evidence type="ECO:0000313" key="2">
    <source>
        <dbReference type="Proteomes" id="UP000824881"/>
    </source>
</evidence>
<sequence>MKALRTSSAHLGDLSAFWADHSSRLSKMSATTKSLNVLTQSGRLHSELATWTKYHETLRQTSSNITSYCDAVTVTPIIPSRKLGKAAINVRISMDCNATPLDGTERSKIQEAGYFEVLTAPSQYNVPDLIKLTMEIHKGVERLASEARQIPKGSSSLQSQVDKYYSTVPEIEKIAAIGTDFYSLIQELGKNNDAAITSTLLNHATAVRTCLRIVLQEYDGIHGRIGKEIAGRSGREDRSATEKQGPNMRVLQDFANRLQQLIQKLVELDHFWFGLLAGVEYLAVKGLIDVADRQGQNVVWNRQKADYERYKTEVQSRGLSLGEEERFSKGWRRFFCLA</sequence>
<accession>A0ACB7IN46</accession>
<comment type="caution">
    <text evidence="1">The sequence shown here is derived from an EMBL/GenBank/DDBJ whole genome shotgun (WGS) entry which is preliminary data.</text>
</comment>
<dbReference type="EMBL" id="WQMT02000010">
    <property type="protein sequence ID" value="KAG9218406.1"/>
    <property type="molecule type" value="Genomic_DNA"/>
</dbReference>
<evidence type="ECO:0000313" key="1">
    <source>
        <dbReference type="EMBL" id="KAG9218406.1"/>
    </source>
</evidence>
<dbReference type="Proteomes" id="UP000824881">
    <property type="component" value="Unassembled WGS sequence"/>
</dbReference>
<name>A0ACB7IN46_PLECO</name>
<reference evidence="1 2" key="1">
    <citation type="journal article" date="2021" name="Appl. Environ. Microbiol.">
        <title>Genetic linkage and physical mapping for an oyster mushroom Pleurotus cornucopiae and QTL analysis for the trait cap color.</title>
        <authorList>
            <person name="Zhang Y."/>
            <person name="Gao W."/>
            <person name="Sonnenberg A."/>
            <person name="Chen Q."/>
            <person name="Zhang J."/>
            <person name="Huang C."/>
        </authorList>
    </citation>
    <scope>NUCLEOTIDE SEQUENCE [LARGE SCALE GENOMIC DNA]</scope>
    <source>
        <strain evidence="1">CCMSSC00406</strain>
    </source>
</reference>
<protein>
    <submittedName>
        <fullName evidence="1">Uncharacterized protein</fullName>
    </submittedName>
</protein>
<proteinExistence type="predicted"/>
<organism evidence="1 2">
    <name type="scientific">Pleurotus cornucopiae</name>
    <name type="common">Cornucopia mushroom</name>
    <dbReference type="NCBI Taxonomy" id="5321"/>
    <lineage>
        <taxon>Eukaryota</taxon>
        <taxon>Fungi</taxon>
        <taxon>Dikarya</taxon>
        <taxon>Basidiomycota</taxon>
        <taxon>Agaricomycotina</taxon>
        <taxon>Agaricomycetes</taxon>
        <taxon>Agaricomycetidae</taxon>
        <taxon>Agaricales</taxon>
        <taxon>Pleurotineae</taxon>
        <taxon>Pleurotaceae</taxon>
        <taxon>Pleurotus</taxon>
    </lineage>
</organism>
<gene>
    <name evidence="1" type="ORF">CCMSSC00406_0007993</name>
</gene>